<dbReference type="RefSeq" id="WP_052562141.1">
    <property type="nucleotide sequence ID" value="NZ_BAFN01000001.1"/>
</dbReference>
<dbReference type="CDD" id="cd09647">
    <property type="entry name" value="Csm2_III-A"/>
    <property type="match status" value="1"/>
</dbReference>
<comment type="similarity">
    <text evidence="2">Belongs to the CRISPR-associated Csm2 family.</text>
</comment>
<reference evidence="8" key="1">
    <citation type="journal article" date="2015" name="Genome Announc.">
        <title>Draft Genome Sequence of an Anaerobic Ammonium-Oxidizing Bacterium, "Candidatus Brocadia sinica".</title>
        <authorList>
            <person name="Oshiki M."/>
            <person name="Shinyako-Hata K."/>
            <person name="Satoh H."/>
            <person name="Okabe S."/>
        </authorList>
    </citation>
    <scope>NUCLEOTIDE SEQUENCE [LARGE SCALE GENOMIC DNA]</scope>
    <source>
        <strain evidence="8">JPN1</strain>
    </source>
</reference>
<keyword evidence="5" id="KW-0051">Antiviral defense</keyword>
<evidence type="ECO:0000256" key="3">
    <source>
        <dbReference type="ARBA" id="ARBA00016118"/>
    </source>
</evidence>
<proteinExistence type="inferred from homology"/>
<evidence type="ECO:0000313" key="8">
    <source>
        <dbReference type="Proteomes" id="UP000032309"/>
    </source>
</evidence>
<dbReference type="NCBIfam" id="TIGR01870">
    <property type="entry name" value="cas_TM1810_Csm2"/>
    <property type="match status" value="1"/>
</dbReference>
<accession>A0ABQ0JTJ1</accession>
<dbReference type="Pfam" id="PF03750">
    <property type="entry name" value="Csm2_III-A"/>
    <property type="match status" value="1"/>
</dbReference>
<evidence type="ECO:0000256" key="1">
    <source>
        <dbReference type="ARBA" id="ARBA00003640"/>
    </source>
</evidence>
<keyword evidence="4" id="KW-0694">RNA-binding</keyword>
<dbReference type="Proteomes" id="UP000032309">
    <property type="component" value="Unassembled WGS sequence"/>
</dbReference>
<evidence type="ECO:0000313" key="7">
    <source>
        <dbReference type="EMBL" id="GAN32045.1"/>
    </source>
</evidence>
<evidence type="ECO:0000256" key="4">
    <source>
        <dbReference type="ARBA" id="ARBA00022884"/>
    </source>
</evidence>
<evidence type="ECO:0000256" key="2">
    <source>
        <dbReference type="ARBA" id="ARBA00006896"/>
    </source>
</evidence>
<dbReference type="EMBL" id="BAFN01000001">
    <property type="protein sequence ID" value="GAN32045.1"/>
    <property type="molecule type" value="Genomic_DNA"/>
</dbReference>
<comment type="caution">
    <text evidence="7">The sequence shown here is derived from an EMBL/GenBank/DDBJ whole genome shotgun (WGS) entry which is preliminary data.</text>
</comment>
<evidence type="ECO:0000256" key="6">
    <source>
        <dbReference type="ARBA" id="ARBA00031723"/>
    </source>
</evidence>
<gene>
    <name evidence="7" type="ORF">BROSI_A0549</name>
</gene>
<evidence type="ECO:0000256" key="5">
    <source>
        <dbReference type="ARBA" id="ARBA00023118"/>
    </source>
</evidence>
<name>A0ABQ0JTJ1_9BACT</name>
<sequence length="137" mass="15884">MPEITIDNVKQNIQTLKTFSTIDPEFYAKENGAAHIIAKDVREKMKVTQLRKFFGHIKQIQANYKGKKNDFKVEKAELYLLMPELAYALGRNLISKNFYDLMKTCLNPEKIPTVKDFNCFVDFLSAVLAYHKMEKGD</sequence>
<dbReference type="InterPro" id="IPR010149">
    <property type="entry name" value="CRISPR-assoc_prot_Csm2_III-A"/>
</dbReference>
<keyword evidence="8" id="KW-1185">Reference proteome</keyword>
<organism evidence="7 8">
    <name type="scientific">Candidatus Brocadia sinica JPN1</name>
    <dbReference type="NCBI Taxonomy" id="1197129"/>
    <lineage>
        <taxon>Bacteria</taxon>
        <taxon>Pseudomonadati</taxon>
        <taxon>Planctomycetota</taxon>
        <taxon>Candidatus Brocadiia</taxon>
        <taxon>Candidatus Brocadiales</taxon>
        <taxon>Candidatus Brocadiaceae</taxon>
        <taxon>Candidatus Brocadia</taxon>
    </lineage>
</organism>
<comment type="function">
    <text evidence="1">This subunit may be involved in monitoring complementarity of crRNA and target RNA.</text>
</comment>
<protein>
    <recommendedName>
        <fullName evidence="3">CRISPR system Cms protein Csm2</fullName>
    </recommendedName>
    <alternativeName>
        <fullName evidence="6">CRISPR type III A-associated protein Csm2</fullName>
    </alternativeName>
</protein>